<dbReference type="SUPFAM" id="SSF48452">
    <property type="entry name" value="TPR-like"/>
    <property type="match status" value="1"/>
</dbReference>
<comment type="caution">
    <text evidence="1">The sequence shown here is derived from an EMBL/GenBank/DDBJ whole genome shotgun (WGS) entry which is preliminary data.</text>
</comment>
<evidence type="ECO:0000313" key="2">
    <source>
        <dbReference type="Proteomes" id="UP000027586"/>
    </source>
</evidence>
<dbReference type="AlphaFoldDB" id="A0A068SFY8"/>
<dbReference type="EMBL" id="CBTN010000168">
    <property type="protein sequence ID" value="CDH61278.1"/>
    <property type="molecule type" value="Genomic_DNA"/>
</dbReference>
<reference evidence="1" key="1">
    <citation type="submission" date="2013-08" db="EMBL/GenBank/DDBJ databases">
        <title>Gene expansion shapes genome architecture in the human pathogen Lichtheimia corymbifera: an evolutionary genomics analysis in the ancient terrestrial Mucorales (Mucoromycotina).</title>
        <authorList>
            <person name="Schwartze V.U."/>
            <person name="Winter S."/>
            <person name="Shelest E."/>
            <person name="Marcet-Houben M."/>
            <person name="Horn F."/>
            <person name="Wehner S."/>
            <person name="Hoffmann K."/>
            <person name="Riege K."/>
            <person name="Sammeth M."/>
            <person name="Nowrousian M."/>
            <person name="Valiante V."/>
            <person name="Linde J."/>
            <person name="Jacobsen I.D."/>
            <person name="Marz M."/>
            <person name="Brakhage A.A."/>
            <person name="Gabaldon T."/>
            <person name="Bocker S."/>
            <person name="Voigt K."/>
        </authorList>
    </citation>
    <scope>NUCLEOTIDE SEQUENCE [LARGE SCALE GENOMIC DNA]</scope>
    <source>
        <strain evidence="1">FSU 9682</strain>
    </source>
</reference>
<organism evidence="1 2">
    <name type="scientific">Lichtheimia corymbifera JMRC:FSU:9682</name>
    <dbReference type="NCBI Taxonomy" id="1263082"/>
    <lineage>
        <taxon>Eukaryota</taxon>
        <taxon>Fungi</taxon>
        <taxon>Fungi incertae sedis</taxon>
        <taxon>Mucoromycota</taxon>
        <taxon>Mucoromycotina</taxon>
        <taxon>Mucoromycetes</taxon>
        <taxon>Mucorales</taxon>
        <taxon>Lichtheimiaceae</taxon>
        <taxon>Lichtheimia</taxon>
    </lineage>
</organism>
<dbReference type="InterPro" id="IPR011990">
    <property type="entry name" value="TPR-like_helical_dom_sf"/>
</dbReference>
<accession>A0A068SFY8</accession>
<dbReference type="OrthoDB" id="2285638at2759"/>
<protein>
    <submittedName>
        <fullName evidence="1">Uncharacterized protein</fullName>
    </submittedName>
</protein>
<sequence length="215" mass="24833">MCANYESAVRDERFLQRMSPSSPLGYIREAEVYIQQGKPQRVIDVCKQALGLVDNKDAHYATLQRIREDAEQRQNIRIDFISKLAFDIVTTSLIPLIMPRCALEAWEPQPKLNVSKRWHDRIAQSSGGLKFNIDSDYDDGCPQVARLAQYTKTLQIGIYSTETWVCDLLLENNFCSLRELCIYQYWNREDDQFLSALKSISTTLTDLYISLQPSH</sequence>
<gene>
    <name evidence="1" type="ORF">LCOR_12057.1</name>
</gene>
<proteinExistence type="predicted"/>
<name>A0A068SFY8_9FUNG</name>
<evidence type="ECO:0000313" key="1">
    <source>
        <dbReference type="EMBL" id="CDH61278.1"/>
    </source>
</evidence>
<dbReference type="VEuPathDB" id="FungiDB:LCOR_12057.1"/>
<keyword evidence="2" id="KW-1185">Reference proteome</keyword>
<dbReference type="Proteomes" id="UP000027586">
    <property type="component" value="Unassembled WGS sequence"/>
</dbReference>